<evidence type="ECO:0000256" key="6">
    <source>
        <dbReference type="ARBA" id="ARBA00023004"/>
    </source>
</evidence>
<dbReference type="Gene3D" id="2.60.130.10">
    <property type="entry name" value="Aromatic compound dioxygenase"/>
    <property type="match status" value="1"/>
</dbReference>
<dbReference type="SUPFAM" id="SSF49482">
    <property type="entry name" value="Aromatic compound dioxygenase"/>
    <property type="match status" value="1"/>
</dbReference>
<evidence type="ECO:0008006" key="11">
    <source>
        <dbReference type="Google" id="ProtNLM"/>
    </source>
</evidence>
<comment type="cofactor">
    <cofactor evidence="1">
        <name>Fe(3+)</name>
        <dbReference type="ChEBI" id="CHEBI:29034"/>
    </cofactor>
</comment>
<proteinExistence type="inferred from homology"/>
<evidence type="ECO:0000256" key="5">
    <source>
        <dbReference type="ARBA" id="ARBA00023002"/>
    </source>
</evidence>
<dbReference type="InterPro" id="IPR000627">
    <property type="entry name" value="Intradiol_dOase_C"/>
</dbReference>
<dbReference type="GO" id="GO:0018576">
    <property type="term" value="F:catechol 1,2-dioxygenase activity"/>
    <property type="evidence" value="ECO:0007669"/>
    <property type="project" value="InterPro"/>
</dbReference>
<dbReference type="PANTHER" id="PTHR33711:SF5">
    <property type="entry name" value="INTRADIOL RING-CLEAVAGE DIOXYGENASE PRCA"/>
    <property type="match status" value="1"/>
</dbReference>
<comment type="caution">
    <text evidence="9">The sequence shown here is derived from an EMBL/GenBank/DDBJ whole genome shotgun (WGS) entry which is preliminary data.</text>
</comment>
<accession>A0AAN7Z1Q2</accession>
<keyword evidence="3" id="KW-0479">Metal-binding</keyword>
<evidence type="ECO:0000259" key="7">
    <source>
        <dbReference type="Pfam" id="PF00775"/>
    </source>
</evidence>
<keyword evidence="4" id="KW-0223">Dioxygenase</keyword>
<evidence type="ECO:0000259" key="8">
    <source>
        <dbReference type="Pfam" id="PF04444"/>
    </source>
</evidence>
<gene>
    <name evidence="9" type="ORF">RRF57_001598</name>
</gene>
<dbReference type="GO" id="GO:0009712">
    <property type="term" value="P:catechol-containing compound metabolic process"/>
    <property type="evidence" value="ECO:0007669"/>
    <property type="project" value="InterPro"/>
</dbReference>
<evidence type="ECO:0000256" key="4">
    <source>
        <dbReference type="ARBA" id="ARBA00022964"/>
    </source>
</evidence>
<dbReference type="PANTHER" id="PTHR33711">
    <property type="entry name" value="DIOXYGENASE, PUTATIVE (AFU_ORTHOLOGUE AFUA_2G02910)-RELATED"/>
    <property type="match status" value="1"/>
</dbReference>
<dbReference type="EMBL" id="JAWHQM010000003">
    <property type="protein sequence ID" value="KAK5625882.1"/>
    <property type="molecule type" value="Genomic_DNA"/>
</dbReference>
<dbReference type="Pfam" id="PF00775">
    <property type="entry name" value="Dioxygenase_C"/>
    <property type="match status" value="1"/>
</dbReference>
<evidence type="ECO:0000256" key="3">
    <source>
        <dbReference type="ARBA" id="ARBA00022723"/>
    </source>
</evidence>
<name>A0AAN7Z1Q2_9PEZI</name>
<dbReference type="InterPro" id="IPR050770">
    <property type="entry name" value="Intradiol_RC_Dioxygenase"/>
</dbReference>
<organism evidence="9 10">
    <name type="scientific">Xylaria bambusicola</name>
    <dbReference type="NCBI Taxonomy" id="326684"/>
    <lineage>
        <taxon>Eukaryota</taxon>
        <taxon>Fungi</taxon>
        <taxon>Dikarya</taxon>
        <taxon>Ascomycota</taxon>
        <taxon>Pezizomycotina</taxon>
        <taxon>Sordariomycetes</taxon>
        <taxon>Xylariomycetidae</taxon>
        <taxon>Xylariales</taxon>
        <taxon>Xylariaceae</taxon>
        <taxon>Xylaria</taxon>
    </lineage>
</organism>
<protein>
    <recommendedName>
        <fullName evidence="11">Catechol dioxygenase</fullName>
    </recommendedName>
</protein>
<dbReference type="InterPro" id="IPR007535">
    <property type="entry name" value="Catechol_dOase_N"/>
</dbReference>
<dbReference type="Proteomes" id="UP001305414">
    <property type="component" value="Unassembled WGS sequence"/>
</dbReference>
<keyword evidence="6" id="KW-0408">Iron</keyword>
<keyword evidence="10" id="KW-1185">Reference proteome</keyword>
<dbReference type="Pfam" id="PF04444">
    <property type="entry name" value="Dioxygenase_N"/>
    <property type="match status" value="1"/>
</dbReference>
<dbReference type="GO" id="GO:0008199">
    <property type="term" value="F:ferric iron binding"/>
    <property type="evidence" value="ECO:0007669"/>
    <property type="project" value="InterPro"/>
</dbReference>
<sequence>MAGYINKLHIRRVSASAPLLLCSLSSTHHLLALSSYTHTFFPEQAALQYLKMSLPQNTGVSNAAAPPQSSRFDPTFTQHCLDTMGPNTTPRNRQVLGALIRHIHDFSREVELTIDEWMAGVKFVNELGRIYAESNKMRNETHRICDILGLETVVDEIAHKIVSDTGTDPTSSAILGPFWSPNAPFRENGGTIIQNPNPTGRVCLVHGVISDLVTGKPIPGAVFDIWQASSNGKYDFQDPENQTPNNLRGKFRADENGKYWFYCYHPTAYSLPQDGPSWQLLQMMDRHPMRPAHIHIMVTHADYKGCTTQLYPKDDPWLETDTVFAVKDDLIVDFKPLQGDDKAELELEYNVILAPKDYKGKVF</sequence>
<dbReference type="CDD" id="cd03461">
    <property type="entry name" value="1_2-HQD"/>
    <property type="match status" value="1"/>
</dbReference>
<keyword evidence="5" id="KW-0560">Oxidoreductase</keyword>
<dbReference type="InterPro" id="IPR015889">
    <property type="entry name" value="Intradiol_dOase_core"/>
</dbReference>
<evidence type="ECO:0000313" key="9">
    <source>
        <dbReference type="EMBL" id="KAK5625882.1"/>
    </source>
</evidence>
<evidence type="ECO:0000256" key="2">
    <source>
        <dbReference type="ARBA" id="ARBA00007825"/>
    </source>
</evidence>
<feature type="domain" description="Catechol dioxygenase N-terminal" evidence="8">
    <location>
        <begin position="90"/>
        <end position="161"/>
    </location>
</feature>
<dbReference type="InterPro" id="IPR039390">
    <property type="entry name" value="1_2-HQD/HQD"/>
</dbReference>
<reference evidence="9 10" key="1">
    <citation type="submission" date="2023-10" db="EMBL/GenBank/DDBJ databases">
        <title>Draft genome sequence of Xylaria bambusicola isolate GMP-LS, the root and basal stem rot pathogen of sugarcane in Indonesia.</title>
        <authorList>
            <person name="Selvaraj P."/>
            <person name="Muralishankar V."/>
            <person name="Muruganantham S."/>
            <person name="Sp S."/>
            <person name="Haryani S."/>
            <person name="Lau K.J.X."/>
            <person name="Naqvi N.I."/>
        </authorList>
    </citation>
    <scope>NUCLEOTIDE SEQUENCE [LARGE SCALE GENOMIC DNA]</scope>
    <source>
        <strain evidence="9">GMP-LS</strain>
    </source>
</reference>
<dbReference type="AlphaFoldDB" id="A0AAN7Z1Q2"/>
<feature type="domain" description="Intradiol ring-cleavage dioxygenases" evidence="7">
    <location>
        <begin position="175"/>
        <end position="354"/>
    </location>
</feature>
<evidence type="ECO:0000256" key="1">
    <source>
        <dbReference type="ARBA" id="ARBA00001965"/>
    </source>
</evidence>
<comment type="similarity">
    <text evidence="2">Belongs to the intradiol ring-cleavage dioxygenase family.</text>
</comment>
<evidence type="ECO:0000313" key="10">
    <source>
        <dbReference type="Proteomes" id="UP001305414"/>
    </source>
</evidence>